<dbReference type="CDD" id="cd09021">
    <property type="entry name" value="Aldose_epim_Ec_YphB"/>
    <property type="match status" value="1"/>
</dbReference>
<evidence type="ECO:0000313" key="2">
    <source>
        <dbReference type="Proteomes" id="UP000185657"/>
    </source>
</evidence>
<accession>A0ABX2U1V8</accession>
<dbReference type="Pfam" id="PF01263">
    <property type="entry name" value="Aldose_epim"/>
    <property type="match status" value="1"/>
</dbReference>
<comment type="caution">
    <text evidence="1">The sequence shown here is derived from an EMBL/GenBank/DDBJ whole genome shotgun (WGS) entry which is preliminary data.</text>
</comment>
<name>A0ABX2U1V8_9BURK</name>
<reference evidence="1 2" key="1">
    <citation type="submission" date="2016-02" db="EMBL/GenBank/DDBJ databases">
        <title>Draft genome sequence of Hydrogenophaga sp. LPB0072.</title>
        <authorList>
            <person name="Shin S.-K."/>
            <person name="Yi H."/>
        </authorList>
    </citation>
    <scope>NUCLEOTIDE SEQUENCE [LARGE SCALE GENOMIC DNA]</scope>
    <source>
        <strain evidence="1 2">LPB0072</strain>
    </source>
</reference>
<dbReference type="InterPro" id="IPR014718">
    <property type="entry name" value="GH-type_carb-bd"/>
</dbReference>
<dbReference type="InterPro" id="IPR011013">
    <property type="entry name" value="Gal_mutarotase_sf_dom"/>
</dbReference>
<dbReference type="Proteomes" id="UP000185657">
    <property type="component" value="Unassembled WGS sequence"/>
</dbReference>
<dbReference type="Gene3D" id="2.70.98.10">
    <property type="match status" value="1"/>
</dbReference>
<gene>
    <name evidence="1" type="ORF">LPB72_19930</name>
</gene>
<sequence length="312" mass="34128">MLLVSLPAGGTRVSREAAQAAHTLSEPMNMSASVVELHKAGWRLRVDPALGGCVMGLWLGATPVLRSAPDGASHAGQSAAYPLVPYSNRIGRGQLTWRGRTHTVRNGFNAEPHALHGVGFMRAWTVVEHSADILLLRLNHQPDGFWPFAFEAEQRFELQGDGLCFTLSARNIDSQPQPMGLGWHPYFVRRPDSALDLPVHTQWLAGDDLLPRESKAVEGLHGAVADMHLDHCFEGASCVAGLTDQEITVSLEADSRYWVVYTPTDSAFFCVEPVTHLNNAAQRTDPLRHGLVELLPGGTLRQRVRLTAQVKA</sequence>
<protein>
    <recommendedName>
        <fullName evidence="3">Aldose epimerase</fullName>
    </recommendedName>
</protein>
<dbReference type="SUPFAM" id="SSF74650">
    <property type="entry name" value="Galactose mutarotase-like"/>
    <property type="match status" value="1"/>
</dbReference>
<organism evidence="1 2">
    <name type="scientific">Hydrogenophaga crassostreae</name>
    <dbReference type="NCBI Taxonomy" id="1763535"/>
    <lineage>
        <taxon>Bacteria</taxon>
        <taxon>Pseudomonadati</taxon>
        <taxon>Pseudomonadota</taxon>
        <taxon>Betaproteobacteria</taxon>
        <taxon>Burkholderiales</taxon>
        <taxon>Comamonadaceae</taxon>
        <taxon>Hydrogenophaga</taxon>
    </lineage>
</organism>
<evidence type="ECO:0008006" key="3">
    <source>
        <dbReference type="Google" id="ProtNLM"/>
    </source>
</evidence>
<keyword evidence="2" id="KW-1185">Reference proteome</keyword>
<dbReference type="InterPro" id="IPR008183">
    <property type="entry name" value="Aldose_1/G6P_1-epimerase"/>
</dbReference>
<proteinExistence type="predicted"/>
<dbReference type="EMBL" id="LVWD01000037">
    <property type="protein sequence ID" value="OAD39848.1"/>
    <property type="molecule type" value="Genomic_DNA"/>
</dbReference>
<evidence type="ECO:0000313" key="1">
    <source>
        <dbReference type="EMBL" id="OAD39848.1"/>
    </source>
</evidence>